<keyword evidence="2" id="KW-1185">Reference proteome</keyword>
<proteinExistence type="predicted"/>
<dbReference type="EMBL" id="CM047899">
    <property type="protein sequence ID" value="KAJ0103184.1"/>
    <property type="molecule type" value="Genomic_DNA"/>
</dbReference>
<reference evidence="2" key="1">
    <citation type="journal article" date="2023" name="G3 (Bethesda)">
        <title>Genome assembly and association tests identify interacting loci associated with vigor, precocity, and sex in interspecific pistachio rootstocks.</title>
        <authorList>
            <person name="Palmer W."/>
            <person name="Jacygrad E."/>
            <person name="Sagayaradj S."/>
            <person name="Cavanaugh K."/>
            <person name="Han R."/>
            <person name="Bertier L."/>
            <person name="Beede B."/>
            <person name="Kafkas S."/>
            <person name="Golino D."/>
            <person name="Preece J."/>
            <person name="Michelmore R."/>
        </authorList>
    </citation>
    <scope>NUCLEOTIDE SEQUENCE [LARGE SCALE GENOMIC DNA]</scope>
</reference>
<sequence>MAMVAGNIGLKISVRENSAILFAKGKDYSSSAPVKYVPKKFSKTNKTENCLPIKSLERCEIPKGVDASELRIDVRNGGDVKRSIAFDEKVRNQSRMTDNNLLFDDSKRAFEEENGDWEFIEHGLMEETEEFIEEPQEVVEEMKIRQGKDLCKQAVLRGGTTIQDAENLAIKLLATRAFTAVELRKKLNGKKFPPNIVEAVITDFQSRGLINDGLYAEAFSRSRWSTSTWGPRRIKQALFNKGISGTDADKAVKLVFQDAESDGEQESKLGMSKHSMDQLFVQAKKQWLRSEDTPKETRKTRIIRWLQYRGFNWGITSFILKKLESHYPT</sequence>
<accession>A0ACC1BW37</accession>
<dbReference type="Proteomes" id="UP001164250">
    <property type="component" value="Chromosome 3"/>
</dbReference>
<comment type="caution">
    <text evidence="1">The sequence shown here is derived from an EMBL/GenBank/DDBJ whole genome shotgun (WGS) entry which is preliminary data.</text>
</comment>
<evidence type="ECO:0000313" key="1">
    <source>
        <dbReference type="EMBL" id="KAJ0103184.1"/>
    </source>
</evidence>
<protein>
    <submittedName>
        <fullName evidence="1">Uncharacterized protein</fullName>
    </submittedName>
</protein>
<organism evidence="1 2">
    <name type="scientific">Pistacia atlantica</name>
    <dbReference type="NCBI Taxonomy" id="434234"/>
    <lineage>
        <taxon>Eukaryota</taxon>
        <taxon>Viridiplantae</taxon>
        <taxon>Streptophyta</taxon>
        <taxon>Embryophyta</taxon>
        <taxon>Tracheophyta</taxon>
        <taxon>Spermatophyta</taxon>
        <taxon>Magnoliopsida</taxon>
        <taxon>eudicotyledons</taxon>
        <taxon>Gunneridae</taxon>
        <taxon>Pentapetalae</taxon>
        <taxon>rosids</taxon>
        <taxon>malvids</taxon>
        <taxon>Sapindales</taxon>
        <taxon>Anacardiaceae</taxon>
        <taxon>Pistacia</taxon>
    </lineage>
</organism>
<name>A0ACC1BW37_9ROSI</name>
<evidence type="ECO:0000313" key="2">
    <source>
        <dbReference type="Proteomes" id="UP001164250"/>
    </source>
</evidence>
<gene>
    <name evidence="1" type="ORF">Patl1_03772</name>
</gene>